<dbReference type="AlphaFoldDB" id="A0A1H2SJV5"/>
<evidence type="ECO:0000313" key="1">
    <source>
        <dbReference type="EMBL" id="SDW31983.1"/>
    </source>
</evidence>
<proteinExistence type="predicted"/>
<dbReference type="STRING" id="1545044.SAMN05444276_101653"/>
<dbReference type="Gene3D" id="1.10.1660.10">
    <property type="match status" value="1"/>
</dbReference>
<accession>A0A1H2SJV5</accession>
<dbReference type="OrthoDB" id="9800876at2"/>
<evidence type="ECO:0000313" key="2">
    <source>
        <dbReference type="Proteomes" id="UP000182944"/>
    </source>
</evidence>
<keyword evidence="2" id="KW-1185">Reference proteome</keyword>
<gene>
    <name evidence="1" type="ORF">SAMN05444276_101653</name>
</gene>
<organism evidence="1 2">
    <name type="scientific">Paracoccus sanguinis</name>
    <dbReference type="NCBI Taxonomy" id="1545044"/>
    <lineage>
        <taxon>Bacteria</taxon>
        <taxon>Pseudomonadati</taxon>
        <taxon>Pseudomonadota</taxon>
        <taxon>Alphaproteobacteria</taxon>
        <taxon>Rhodobacterales</taxon>
        <taxon>Paracoccaceae</taxon>
        <taxon>Paracoccus</taxon>
    </lineage>
</organism>
<dbReference type="RefSeq" id="WP_052171758.1">
    <property type="nucleotide sequence ID" value="NZ_CP051542.1"/>
</dbReference>
<dbReference type="Proteomes" id="UP000182944">
    <property type="component" value="Unassembled WGS sequence"/>
</dbReference>
<dbReference type="EMBL" id="FNNA01000001">
    <property type="protein sequence ID" value="SDW31983.1"/>
    <property type="molecule type" value="Genomic_DNA"/>
</dbReference>
<reference evidence="2" key="1">
    <citation type="submission" date="2016-10" db="EMBL/GenBank/DDBJ databases">
        <authorList>
            <person name="Varghese N."/>
            <person name="Submissions S."/>
        </authorList>
    </citation>
    <scope>NUCLEOTIDE SEQUENCE [LARGE SCALE GENOMIC DNA]</scope>
    <source>
        <strain evidence="2">DSM 29303</strain>
    </source>
</reference>
<name>A0A1H2SJV5_9RHOB</name>
<protein>
    <submittedName>
        <fullName evidence="1">Chaperone modulatory protein CbpM</fullName>
    </submittedName>
</protein>
<sequence length="114" mass="12655">MSRSMSREELLALIPELSADRLAALTEAGVVRPLKADAEPRFADIDAARLRLALDLDEAFELHDEALRLVLSLIDQLNGMRGDMRAVLGALAEEPPETRARLREVIARVVVIER</sequence>